<dbReference type="OrthoDB" id="6773043at2759"/>
<gene>
    <name evidence="1" type="ORF">AVEN_130486_1</name>
</gene>
<evidence type="ECO:0008006" key="3">
    <source>
        <dbReference type="Google" id="ProtNLM"/>
    </source>
</evidence>
<dbReference type="AlphaFoldDB" id="A0A4Y2N804"/>
<accession>A0A4Y2N804</accession>
<dbReference type="Proteomes" id="UP000499080">
    <property type="component" value="Unassembled WGS sequence"/>
</dbReference>
<sequence length="176" mass="20880">MVEGDTEAKATPPTPSTCITYQLPREPCCFSGLSTEDAEKWKNDYERIANYNHWDDSVRLANVVFYLSGTAKLWFDNNEDQFKNWSDFERLFEETFGRPEDLKSFAEGLLRTRAQFNISSKVVYKQKLMVQLSTKSYIIELRKDRWFYLYFNIFLRKKVSNKYPFNICSQLPIIML</sequence>
<evidence type="ECO:0000313" key="1">
    <source>
        <dbReference type="EMBL" id="GBN33966.1"/>
    </source>
</evidence>
<keyword evidence="2" id="KW-1185">Reference proteome</keyword>
<reference evidence="1 2" key="1">
    <citation type="journal article" date="2019" name="Sci. Rep.">
        <title>Orb-weaving spider Araneus ventricosus genome elucidates the spidroin gene catalogue.</title>
        <authorList>
            <person name="Kono N."/>
            <person name="Nakamura H."/>
            <person name="Ohtoshi R."/>
            <person name="Moran D.A.P."/>
            <person name="Shinohara A."/>
            <person name="Yoshida Y."/>
            <person name="Fujiwara M."/>
            <person name="Mori M."/>
            <person name="Tomita M."/>
            <person name="Arakawa K."/>
        </authorList>
    </citation>
    <scope>NUCLEOTIDE SEQUENCE [LARGE SCALE GENOMIC DNA]</scope>
</reference>
<name>A0A4Y2N804_ARAVE</name>
<organism evidence="1 2">
    <name type="scientific">Araneus ventricosus</name>
    <name type="common">Orbweaver spider</name>
    <name type="synonym">Epeira ventricosa</name>
    <dbReference type="NCBI Taxonomy" id="182803"/>
    <lineage>
        <taxon>Eukaryota</taxon>
        <taxon>Metazoa</taxon>
        <taxon>Ecdysozoa</taxon>
        <taxon>Arthropoda</taxon>
        <taxon>Chelicerata</taxon>
        <taxon>Arachnida</taxon>
        <taxon>Araneae</taxon>
        <taxon>Araneomorphae</taxon>
        <taxon>Entelegynae</taxon>
        <taxon>Araneoidea</taxon>
        <taxon>Araneidae</taxon>
        <taxon>Araneus</taxon>
    </lineage>
</organism>
<comment type="caution">
    <text evidence="1">The sequence shown here is derived from an EMBL/GenBank/DDBJ whole genome shotgun (WGS) entry which is preliminary data.</text>
</comment>
<protein>
    <recommendedName>
        <fullName evidence="3">Retrotransposon gag domain-containing protein</fullName>
    </recommendedName>
</protein>
<proteinExistence type="predicted"/>
<dbReference type="EMBL" id="BGPR01008462">
    <property type="protein sequence ID" value="GBN33966.1"/>
    <property type="molecule type" value="Genomic_DNA"/>
</dbReference>
<evidence type="ECO:0000313" key="2">
    <source>
        <dbReference type="Proteomes" id="UP000499080"/>
    </source>
</evidence>